<evidence type="ECO:0000313" key="4">
    <source>
        <dbReference type="Proteomes" id="UP000306102"/>
    </source>
</evidence>
<sequence length="213" mass="23792">MKSRICKLLLSQPISNTQRQASTIETQKSHGREIKLGISAVESNIVQSYCESKAFSDAHQLFDEMSDWDVVSATTIISRFAQRHRHKEAISLFSTMLVMNVRPNEFTFGTVIHSSTALRDLNLGKQLHACAAKIDLASNVFVGSAILDLYAKLSTIEEAQRAFEDTHEPNVVSYTTLICGYLKKEMFDDAFGLFQAMPERNVVSWNAMIGGHS</sequence>
<gene>
    <name evidence="3" type="ORF">TEA_029431</name>
</gene>
<evidence type="ECO:0000256" key="1">
    <source>
        <dbReference type="ARBA" id="ARBA00022737"/>
    </source>
</evidence>
<comment type="caution">
    <text evidence="3">The sequence shown here is derived from an EMBL/GenBank/DDBJ whole genome shotgun (WGS) entry which is preliminary data.</text>
</comment>
<dbReference type="InterPro" id="IPR002885">
    <property type="entry name" value="PPR_rpt"/>
</dbReference>
<accession>A0A4V3WPK5</accession>
<dbReference type="GO" id="GO:0009451">
    <property type="term" value="P:RNA modification"/>
    <property type="evidence" value="ECO:0007669"/>
    <property type="project" value="InterPro"/>
</dbReference>
<dbReference type="EMBL" id="SDRB02003848">
    <property type="protein sequence ID" value="THG16787.1"/>
    <property type="molecule type" value="Genomic_DNA"/>
</dbReference>
<dbReference type="Proteomes" id="UP000306102">
    <property type="component" value="Unassembled WGS sequence"/>
</dbReference>
<dbReference type="Pfam" id="PF01535">
    <property type="entry name" value="PPR"/>
    <property type="match status" value="1"/>
</dbReference>
<evidence type="ECO:0008006" key="5">
    <source>
        <dbReference type="Google" id="ProtNLM"/>
    </source>
</evidence>
<dbReference type="InterPro" id="IPR011990">
    <property type="entry name" value="TPR-like_helical_dom_sf"/>
</dbReference>
<keyword evidence="1" id="KW-0677">Repeat</keyword>
<dbReference type="PANTHER" id="PTHR47926:SF357">
    <property type="entry name" value="PENTATRICOPEPTIDE REPEAT-CONTAINING PROTEIN"/>
    <property type="match status" value="1"/>
</dbReference>
<feature type="repeat" description="PPR" evidence="2">
    <location>
        <begin position="170"/>
        <end position="204"/>
    </location>
</feature>
<dbReference type="PROSITE" id="PS51375">
    <property type="entry name" value="PPR"/>
    <property type="match status" value="2"/>
</dbReference>
<dbReference type="AlphaFoldDB" id="A0A4V3WPK5"/>
<evidence type="ECO:0000256" key="2">
    <source>
        <dbReference type="PROSITE-ProRule" id="PRU00708"/>
    </source>
</evidence>
<dbReference type="InterPro" id="IPR046960">
    <property type="entry name" value="PPR_At4g14850-like_plant"/>
</dbReference>
<keyword evidence="4" id="KW-1185">Reference proteome</keyword>
<dbReference type="GO" id="GO:0003723">
    <property type="term" value="F:RNA binding"/>
    <property type="evidence" value="ECO:0007669"/>
    <property type="project" value="InterPro"/>
</dbReference>
<evidence type="ECO:0000313" key="3">
    <source>
        <dbReference type="EMBL" id="THG16787.1"/>
    </source>
</evidence>
<dbReference type="Gene3D" id="1.25.40.10">
    <property type="entry name" value="Tetratricopeptide repeat domain"/>
    <property type="match status" value="2"/>
</dbReference>
<dbReference type="Pfam" id="PF13041">
    <property type="entry name" value="PPR_2"/>
    <property type="match status" value="2"/>
</dbReference>
<organism evidence="3 4">
    <name type="scientific">Camellia sinensis var. sinensis</name>
    <name type="common">China tea</name>
    <dbReference type="NCBI Taxonomy" id="542762"/>
    <lineage>
        <taxon>Eukaryota</taxon>
        <taxon>Viridiplantae</taxon>
        <taxon>Streptophyta</taxon>
        <taxon>Embryophyta</taxon>
        <taxon>Tracheophyta</taxon>
        <taxon>Spermatophyta</taxon>
        <taxon>Magnoliopsida</taxon>
        <taxon>eudicotyledons</taxon>
        <taxon>Gunneridae</taxon>
        <taxon>Pentapetalae</taxon>
        <taxon>asterids</taxon>
        <taxon>Ericales</taxon>
        <taxon>Theaceae</taxon>
        <taxon>Camellia</taxon>
    </lineage>
</organism>
<reference evidence="3 4" key="1">
    <citation type="journal article" date="2018" name="Proc. Natl. Acad. Sci. U.S.A.">
        <title>Draft genome sequence of Camellia sinensis var. sinensis provides insights into the evolution of the tea genome and tea quality.</title>
        <authorList>
            <person name="Wei C."/>
            <person name="Yang H."/>
            <person name="Wang S."/>
            <person name="Zhao J."/>
            <person name="Liu C."/>
            <person name="Gao L."/>
            <person name="Xia E."/>
            <person name="Lu Y."/>
            <person name="Tai Y."/>
            <person name="She G."/>
            <person name="Sun J."/>
            <person name="Cao H."/>
            <person name="Tong W."/>
            <person name="Gao Q."/>
            <person name="Li Y."/>
            <person name="Deng W."/>
            <person name="Jiang X."/>
            <person name="Wang W."/>
            <person name="Chen Q."/>
            <person name="Zhang S."/>
            <person name="Li H."/>
            <person name="Wu J."/>
            <person name="Wang P."/>
            <person name="Li P."/>
            <person name="Shi C."/>
            <person name="Zheng F."/>
            <person name="Jian J."/>
            <person name="Huang B."/>
            <person name="Shan D."/>
            <person name="Shi M."/>
            <person name="Fang C."/>
            <person name="Yue Y."/>
            <person name="Li F."/>
            <person name="Li D."/>
            <person name="Wei S."/>
            <person name="Han B."/>
            <person name="Jiang C."/>
            <person name="Yin Y."/>
            <person name="Xia T."/>
            <person name="Zhang Z."/>
            <person name="Bennetzen J.L."/>
            <person name="Zhao S."/>
            <person name="Wan X."/>
        </authorList>
    </citation>
    <scope>NUCLEOTIDE SEQUENCE [LARGE SCALE GENOMIC DNA]</scope>
    <source>
        <strain evidence="4">cv. Shuchazao</strain>
        <tissue evidence="3">Leaf</tissue>
    </source>
</reference>
<dbReference type="PANTHER" id="PTHR47926">
    <property type="entry name" value="PENTATRICOPEPTIDE REPEAT-CONTAINING PROTEIN"/>
    <property type="match status" value="1"/>
</dbReference>
<dbReference type="NCBIfam" id="TIGR00756">
    <property type="entry name" value="PPR"/>
    <property type="match status" value="2"/>
</dbReference>
<name>A0A4V3WPK5_CAMSN</name>
<feature type="repeat" description="PPR" evidence="2">
    <location>
        <begin position="69"/>
        <end position="103"/>
    </location>
</feature>
<proteinExistence type="predicted"/>
<protein>
    <recommendedName>
        <fullName evidence="5">Pentatricopeptide repeat-containing protein</fullName>
    </recommendedName>
</protein>